<dbReference type="Gene3D" id="1.10.10.10">
    <property type="entry name" value="Winged helix-like DNA-binding domain superfamily/Winged helix DNA-binding domain"/>
    <property type="match status" value="1"/>
</dbReference>
<evidence type="ECO:0000256" key="3">
    <source>
        <dbReference type="ARBA" id="ARBA00023125"/>
    </source>
</evidence>
<dbReference type="InterPro" id="IPR036390">
    <property type="entry name" value="WH_DNA-bd_sf"/>
</dbReference>
<dbReference type="EMBL" id="JACXZA010000005">
    <property type="protein sequence ID" value="MBD3920908.1"/>
    <property type="molecule type" value="Genomic_DNA"/>
</dbReference>
<dbReference type="Pfam" id="PF03965">
    <property type="entry name" value="Penicillinase_R"/>
    <property type="match status" value="1"/>
</dbReference>
<dbReference type="InterPro" id="IPR005650">
    <property type="entry name" value="BlaI_family"/>
</dbReference>
<comment type="caution">
    <text evidence="5">The sequence shown here is derived from an EMBL/GenBank/DDBJ whole genome shotgun (WGS) entry which is preliminary data.</text>
</comment>
<comment type="similarity">
    <text evidence="1">Belongs to the BlaI transcriptional regulatory family.</text>
</comment>
<keyword evidence="3" id="KW-0238">DNA-binding</keyword>
<dbReference type="InterPro" id="IPR036388">
    <property type="entry name" value="WH-like_DNA-bd_sf"/>
</dbReference>
<dbReference type="RefSeq" id="WP_191205221.1">
    <property type="nucleotide sequence ID" value="NZ_JACXZA010000005.1"/>
</dbReference>
<protein>
    <submittedName>
        <fullName evidence="5">BlaI/MecI/CopY family transcriptional regulator</fullName>
    </submittedName>
</protein>
<accession>A0ABR8MY85</accession>
<dbReference type="PIRSF" id="PIRSF019455">
    <property type="entry name" value="CopR_AtkY"/>
    <property type="match status" value="1"/>
</dbReference>
<sequence>MESTNPMPRISEAEWEVMKVVWANAPMTASDVVAAIGDSKTWNPKTVRSLMSRLVEKGALGCTVEGKSYTYFPLVKEEECVRSETSSLLRRVYGGALKPMLVNFLSDEQLTKADIEELKQILDQRKD</sequence>
<keyword evidence="6" id="KW-1185">Reference proteome</keyword>
<name>A0ABR8MY85_9BACL</name>
<dbReference type="SUPFAM" id="SSF46785">
    <property type="entry name" value="Winged helix' DNA-binding domain"/>
    <property type="match status" value="1"/>
</dbReference>
<evidence type="ECO:0000256" key="4">
    <source>
        <dbReference type="ARBA" id="ARBA00023163"/>
    </source>
</evidence>
<keyword evidence="4" id="KW-0804">Transcription</keyword>
<reference evidence="5 6" key="1">
    <citation type="submission" date="2020-09" db="EMBL/GenBank/DDBJ databases">
        <title>Paenibacillus sp. strain PR3 16S rRNA gene Genome sequencing and assembly.</title>
        <authorList>
            <person name="Kim J."/>
        </authorList>
    </citation>
    <scope>NUCLEOTIDE SEQUENCE [LARGE SCALE GENOMIC DNA]</scope>
    <source>
        <strain evidence="5 6">PR3</strain>
    </source>
</reference>
<keyword evidence="2" id="KW-0805">Transcription regulation</keyword>
<organism evidence="5 6">
    <name type="scientific">Paenibacillus terricola</name>
    <dbReference type="NCBI Taxonomy" id="2763503"/>
    <lineage>
        <taxon>Bacteria</taxon>
        <taxon>Bacillati</taxon>
        <taxon>Bacillota</taxon>
        <taxon>Bacilli</taxon>
        <taxon>Bacillales</taxon>
        <taxon>Paenibacillaceae</taxon>
        <taxon>Paenibacillus</taxon>
    </lineage>
</organism>
<evidence type="ECO:0000313" key="6">
    <source>
        <dbReference type="Proteomes" id="UP000609346"/>
    </source>
</evidence>
<evidence type="ECO:0000256" key="2">
    <source>
        <dbReference type="ARBA" id="ARBA00023015"/>
    </source>
</evidence>
<gene>
    <name evidence="5" type="ORF">H8B09_19235</name>
</gene>
<dbReference type="Proteomes" id="UP000609346">
    <property type="component" value="Unassembled WGS sequence"/>
</dbReference>
<evidence type="ECO:0000256" key="1">
    <source>
        <dbReference type="ARBA" id="ARBA00011046"/>
    </source>
</evidence>
<proteinExistence type="inferred from homology"/>
<dbReference type="Gene3D" id="1.10.4040.10">
    <property type="entry name" value="Penicillinase repressor domain"/>
    <property type="match status" value="1"/>
</dbReference>
<evidence type="ECO:0000313" key="5">
    <source>
        <dbReference type="EMBL" id="MBD3920908.1"/>
    </source>
</evidence>